<dbReference type="EMBL" id="QGKX02001290">
    <property type="protein sequence ID" value="KAF3540108.1"/>
    <property type="molecule type" value="Genomic_DNA"/>
</dbReference>
<organism evidence="1 2">
    <name type="scientific">Brassica cretica</name>
    <name type="common">Mustard</name>
    <dbReference type="NCBI Taxonomy" id="69181"/>
    <lineage>
        <taxon>Eukaryota</taxon>
        <taxon>Viridiplantae</taxon>
        <taxon>Streptophyta</taxon>
        <taxon>Embryophyta</taxon>
        <taxon>Tracheophyta</taxon>
        <taxon>Spermatophyta</taxon>
        <taxon>Magnoliopsida</taxon>
        <taxon>eudicotyledons</taxon>
        <taxon>Gunneridae</taxon>
        <taxon>Pentapetalae</taxon>
        <taxon>rosids</taxon>
        <taxon>malvids</taxon>
        <taxon>Brassicales</taxon>
        <taxon>Brassicaceae</taxon>
        <taxon>Brassiceae</taxon>
        <taxon>Brassica</taxon>
    </lineage>
</organism>
<sequence length="296" mass="32254">MEFDFRGSNGLVAVSVFLVPPAFSLIRSGIGPDCFVGVGAQCRFRPIHCSLSFSGSFPVDGVVVSFLPCSVWIKRLGSLECRTDRCFGETRQFLEVRSLLLKFVLEGSAILVWIEIGSSHERIVCPRDVPIGGIRCVWVVPVASLAPVNPFGVVSVPESDPIGSTSLTLEGVVPTVWLGSLFVLRKLRSATISLEYNDVEQFPVGCFGSRVRFCCELVSVCAVSSEPVSVCALVFKSSISFSDNKMEKGVGLRLKEEDELTTLCPGRTDGTRPVLGWTSNLRSNFTRKSSHVPRIL</sequence>
<evidence type="ECO:0000313" key="2">
    <source>
        <dbReference type="Proteomes" id="UP000712600"/>
    </source>
</evidence>
<dbReference type="AlphaFoldDB" id="A0A8S9QN20"/>
<reference evidence="1" key="1">
    <citation type="submission" date="2019-12" db="EMBL/GenBank/DDBJ databases">
        <title>Genome sequencing and annotation of Brassica cretica.</title>
        <authorList>
            <person name="Studholme D.J."/>
            <person name="Sarris P."/>
        </authorList>
    </citation>
    <scope>NUCLEOTIDE SEQUENCE</scope>
    <source>
        <strain evidence="1">PFS-109/04</strain>
        <tissue evidence="1">Leaf</tissue>
    </source>
</reference>
<gene>
    <name evidence="1" type="ORF">F2Q69_00022419</name>
</gene>
<protein>
    <submittedName>
        <fullName evidence="1">Uncharacterized protein</fullName>
    </submittedName>
</protein>
<proteinExistence type="predicted"/>
<accession>A0A8S9QN20</accession>
<dbReference type="Proteomes" id="UP000712600">
    <property type="component" value="Unassembled WGS sequence"/>
</dbReference>
<name>A0A8S9QN20_BRACR</name>
<evidence type="ECO:0000313" key="1">
    <source>
        <dbReference type="EMBL" id="KAF3540108.1"/>
    </source>
</evidence>
<comment type="caution">
    <text evidence="1">The sequence shown here is derived from an EMBL/GenBank/DDBJ whole genome shotgun (WGS) entry which is preliminary data.</text>
</comment>